<dbReference type="GO" id="GO:0005886">
    <property type="term" value="C:plasma membrane"/>
    <property type="evidence" value="ECO:0007669"/>
    <property type="project" value="UniProtKB-SubCell"/>
</dbReference>
<evidence type="ECO:0000313" key="10">
    <source>
        <dbReference type="Proteomes" id="UP000516173"/>
    </source>
</evidence>
<evidence type="ECO:0000256" key="4">
    <source>
        <dbReference type="ARBA" id="ARBA00022989"/>
    </source>
</evidence>
<gene>
    <name evidence="9" type="ORF">NWFMUON74_59140</name>
</gene>
<feature type="transmembrane region" description="Helical" evidence="7">
    <location>
        <begin position="45"/>
        <end position="65"/>
    </location>
</feature>
<evidence type="ECO:0000313" key="9">
    <source>
        <dbReference type="EMBL" id="BCK58142.1"/>
    </source>
</evidence>
<dbReference type="GeneID" id="80350333"/>
<feature type="transmembrane region" description="Helical" evidence="7">
    <location>
        <begin position="77"/>
        <end position="97"/>
    </location>
</feature>
<evidence type="ECO:0000256" key="5">
    <source>
        <dbReference type="ARBA" id="ARBA00023136"/>
    </source>
</evidence>
<sequence length="140" mass="15416">MSAAENSTDTTASTSRAAAAPAGQPLDGAGASTARIRSALTRYRVLAYITGVWLLLLCAEMVYKYLLLADSSTAPHWLFYVGQIHGIFYMLYLVFTIDLAIKTRWKPGTTVITALAGTIPFLSFVCEHYRTRQVRASYNL</sequence>
<dbReference type="InterPro" id="IPR023845">
    <property type="entry name" value="DUF3817_TM"/>
</dbReference>
<keyword evidence="2" id="KW-1003">Cell membrane</keyword>
<evidence type="ECO:0000256" key="1">
    <source>
        <dbReference type="ARBA" id="ARBA00004651"/>
    </source>
</evidence>
<dbReference type="KEGG" id="nwl:NWFMUON74_59140"/>
<name>A0A7G1KSL1_9NOCA</name>
<evidence type="ECO:0000259" key="8">
    <source>
        <dbReference type="Pfam" id="PF12823"/>
    </source>
</evidence>
<dbReference type="NCBIfam" id="TIGR03954">
    <property type="entry name" value="integ_memb_HG"/>
    <property type="match status" value="1"/>
</dbReference>
<protein>
    <recommendedName>
        <fullName evidence="8">DUF3817 domain-containing protein</fullName>
    </recommendedName>
</protein>
<dbReference type="EMBL" id="AP023396">
    <property type="protein sequence ID" value="BCK58142.1"/>
    <property type="molecule type" value="Genomic_DNA"/>
</dbReference>
<organism evidence="9 10">
    <name type="scientific">Nocardia wallacei</name>
    <dbReference type="NCBI Taxonomy" id="480035"/>
    <lineage>
        <taxon>Bacteria</taxon>
        <taxon>Bacillati</taxon>
        <taxon>Actinomycetota</taxon>
        <taxon>Actinomycetes</taxon>
        <taxon>Mycobacteriales</taxon>
        <taxon>Nocardiaceae</taxon>
        <taxon>Nocardia</taxon>
    </lineage>
</organism>
<dbReference type="PANTHER" id="PTHR40077">
    <property type="entry name" value="MEMBRANE PROTEIN-RELATED"/>
    <property type="match status" value="1"/>
</dbReference>
<feature type="domain" description="DUF3817" evidence="8">
    <location>
        <begin position="40"/>
        <end position="132"/>
    </location>
</feature>
<keyword evidence="3 7" id="KW-0812">Transmembrane</keyword>
<dbReference type="AlphaFoldDB" id="A0A7G1KSL1"/>
<feature type="region of interest" description="Disordered" evidence="6">
    <location>
        <begin position="1"/>
        <end position="30"/>
    </location>
</feature>
<reference evidence="9 10" key="1">
    <citation type="submission" date="2020-08" db="EMBL/GenBank/DDBJ databases">
        <title>Genome Sequencing of Nocardia wallacei strain FMUON74 and assembly.</title>
        <authorList>
            <person name="Toyokawa M."/>
            <person name="Uesaka K."/>
        </authorList>
    </citation>
    <scope>NUCLEOTIDE SEQUENCE [LARGE SCALE GENOMIC DNA]</scope>
    <source>
        <strain evidence="9 10">FMUON74</strain>
    </source>
</reference>
<feature type="compositionally biased region" description="Low complexity" evidence="6">
    <location>
        <begin position="7"/>
        <end position="30"/>
    </location>
</feature>
<keyword evidence="10" id="KW-1185">Reference proteome</keyword>
<accession>A0A7G1KSL1</accession>
<comment type="subcellular location">
    <subcellularLocation>
        <location evidence="1">Cell membrane</location>
        <topology evidence="1">Multi-pass membrane protein</topology>
    </subcellularLocation>
</comment>
<keyword evidence="4 7" id="KW-1133">Transmembrane helix</keyword>
<evidence type="ECO:0000256" key="2">
    <source>
        <dbReference type="ARBA" id="ARBA00022475"/>
    </source>
</evidence>
<dbReference type="Proteomes" id="UP000516173">
    <property type="component" value="Chromosome"/>
</dbReference>
<evidence type="ECO:0000256" key="3">
    <source>
        <dbReference type="ARBA" id="ARBA00022692"/>
    </source>
</evidence>
<dbReference type="RefSeq" id="WP_187684938.1">
    <property type="nucleotide sequence ID" value="NZ_AP023396.1"/>
</dbReference>
<dbReference type="PANTHER" id="PTHR40077:SF2">
    <property type="entry name" value="MEMBRANE PROTEIN"/>
    <property type="match status" value="1"/>
</dbReference>
<proteinExistence type="predicted"/>
<evidence type="ECO:0000256" key="7">
    <source>
        <dbReference type="SAM" id="Phobius"/>
    </source>
</evidence>
<keyword evidence="5 7" id="KW-0472">Membrane</keyword>
<evidence type="ECO:0000256" key="6">
    <source>
        <dbReference type="SAM" id="MobiDB-lite"/>
    </source>
</evidence>
<dbReference type="Pfam" id="PF12823">
    <property type="entry name" value="DUF3817"/>
    <property type="match status" value="1"/>
</dbReference>